<evidence type="ECO:0000256" key="3">
    <source>
        <dbReference type="PROSITE-ProRule" id="PRU01091"/>
    </source>
</evidence>
<dbReference type="Gene3D" id="3.40.50.2300">
    <property type="match status" value="1"/>
</dbReference>
<feature type="domain" description="OmpR/PhoB-type" evidence="5">
    <location>
        <begin position="127"/>
        <end position="226"/>
    </location>
</feature>
<dbReference type="Gene3D" id="1.10.10.10">
    <property type="entry name" value="Winged helix-like DNA-binding domain superfamily/Winged helix DNA-binding domain"/>
    <property type="match status" value="1"/>
</dbReference>
<feature type="domain" description="Response regulatory" evidence="4">
    <location>
        <begin position="4"/>
        <end position="117"/>
    </location>
</feature>
<keyword evidence="1 3" id="KW-0238">DNA-binding</keyword>
<evidence type="ECO:0000256" key="1">
    <source>
        <dbReference type="ARBA" id="ARBA00023125"/>
    </source>
</evidence>
<dbReference type="Proteomes" id="UP000183805">
    <property type="component" value="Unassembled WGS sequence"/>
</dbReference>
<feature type="DNA-binding region" description="OmpR/PhoB-type" evidence="3">
    <location>
        <begin position="127"/>
        <end position="226"/>
    </location>
</feature>
<dbReference type="Pfam" id="PF00072">
    <property type="entry name" value="Response_reg"/>
    <property type="match status" value="1"/>
</dbReference>
<dbReference type="CDD" id="cd00383">
    <property type="entry name" value="trans_reg_C"/>
    <property type="match status" value="1"/>
</dbReference>
<evidence type="ECO:0000313" key="6">
    <source>
        <dbReference type="EMBL" id="SFT99734.1"/>
    </source>
</evidence>
<dbReference type="InterPro" id="IPR011006">
    <property type="entry name" value="CheY-like_superfamily"/>
</dbReference>
<gene>
    <name evidence="6" type="ORF">SAMN04487854_12338</name>
</gene>
<dbReference type="InterPro" id="IPR036388">
    <property type="entry name" value="WH-like_DNA-bd_sf"/>
</dbReference>
<dbReference type="SMART" id="SM00448">
    <property type="entry name" value="REC"/>
    <property type="match status" value="1"/>
</dbReference>
<reference evidence="6 7" key="1">
    <citation type="submission" date="2016-10" db="EMBL/GenBank/DDBJ databases">
        <authorList>
            <person name="Varghese N."/>
            <person name="Submissions S."/>
        </authorList>
    </citation>
    <scope>NUCLEOTIDE SEQUENCE [LARGE SCALE GENOMIC DNA]</scope>
    <source>
        <strain evidence="6 7">CGMCC 1.8499</strain>
    </source>
</reference>
<dbReference type="PROSITE" id="PS51755">
    <property type="entry name" value="OMPR_PHOB"/>
    <property type="match status" value="1"/>
</dbReference>
<proteinExistence type="predicted"/>
<evidence type="ECO:0000259" key="4">
    <source>
        <dbReference type="PROSITE" id="PS50110"/>
    </source>
</evidence>
<evidence type="ECO:0000259" key="5">
    <source>
        <dbReference type="PROSITE" id="PS51755"/>
    </source>
</evidence>
<organism evidence="6 7">
    <name type="scientific">Pseudoalteromonas lipolytica</name>
    <dbReference type="NCBI Taxonomy" id="570156"/>
    <lineage>
        <taxon>Bacteria</taxon>
        <taxon>Pseudomonadati</taxon>
        <taxon>Pseudomonadota</taxon>
        <taxon>Gammaproteobacteria</taxon>
        <taxon>Alteromonadales</taxon>
        <taxon>Pseudoalteromonadaceae</taxon>
        <taxon>Pseudoalteromonas</taxon>
    </lineage>
</organism>
<dbReference type="EMBL" id="FPAZ01000023">
    <property type="protein sequence ID" value="SFT99734.1"/>
    <property type="molecule type" value="Genomic_DNA"/>
</dbReference>
<evidence type="ECO:0000313" key="7">
    <source>
        <dbReference type="Proteomes" id="UP000183805"/>
    </source>
</evidence>
<dbReference type="InterPro" id="IPR001789">
    <property type="entry name" value="Sig_transdc_resp-reg_receiver"/>
</dbReference>
<sequence>MKKRILVIDDEIQIQRFMKASLLAEGFDYISALNAQDGLKLAREQSPQLIVLDLGLPDRDGSWFLEQFRVWSRVPVLVLTARDEEDEKVRLFQSGANDYLSKPFGIKELIARIRVLLRDLSTISTNDKLLHCGEITLDVTNHKIWLSKKTIFLTKKEFSLLHLFLRNPNVLITHKTLLQSIWGELHTDDIHYSRILVSQLRKKIQDDVDSPRYIITEPGLGYRFTCAEQ</sequence>
<keyword evidence="7" id="KW-1185">Reference proteome</keyword>
<dbReference type="SMART" id="SM00862">
    <property type="entry name" value="Trans_reg_C"/>
    <property type="match status" value="1"/>
</dbReference>
<dbReference type="Gene3D" id="6.10.250.690">
    <property type="match status" value="1"/>
</dbReference>
<comment type="caution">
    <text evidence="6">The sequence shown here is derived from an EMBL/GenBank/DDBJ whole genome shotgun (WGS) entry which is preliminary data.</text>
</comment>
<protein>
    <submittedName>
        <fullName evidence="6">Two-component system, OmpR family, KDP operon response regulator KdpE</fullName>
    </submittedName>
</protein>
<keyword evidence="2" id="KW-0597">Phosphoprotein</keyword>
<dbReference type="PROSITE" id="PS50110">
    <property type="entry name" value="RESPONSE_REGULATORY"/>
    <property type="match status" value="1"/>
</dbReference>
<feature type="modified residue" description="4-aspartylphosphate" evidence="2">
    <location>
        <position position="53"/>
    </location>
</feature>
<dbReference type="SUPFAM" id="SSF52172">
    <property type="entry name" value="CheY-like"/>
    <property type="match status" value="1"/>
</dbReference>
<dbReference type="PANTHER" id="PTHR48111">
    <property type="entry name" value="REGULATOR OF RPOS"/>
    <property type="match status" value="1"/>
</dbReference>
<dbReference type="Pfam" id="PF00486">
    <property type="entry name" value="Trans_reg_C"/>
    <property type="match status" value="1"/>
</dbReference>
<dbReference type="RefSeq" id="WP_074989770.1">
    <property type="nucleotide sequence ID" value="NZ_FPAZ01000023.1"/>
</dbReference>
<dbReference type="InterPro" id="IPR001867">
    <property type="entry name" value="OmpR/PhoB-type_DNA-bd"/>
</dbReference>
<dbReference type="InterPro" id="IPR039420">
    <property type="entry name" value="WalR-like"/>
</dbReference>
<evidence type="ECO:0000256" key="2">
    <source>
        <dbReference type="PROSITE-ProRule" id="PRU00169"/>
    </source>
</evidence>
<dbReference type="PANTHER" id="PTHR48111:SF50">
    <property type="entry name" value="KDP OPERON TRANSCRIPTIONAL REGULATORY PROTEIN KDPE"/>
    <property type="match status" value="1"/>
</dbReference>
<accession>A0ABY1GTN7</accession>
<name>A0ABY1GTN7_9GAMM</name>